<gene>
    <name evidence="2" type="ORF">IWT5_00101</name>
</gene>
<dbReference type="EMBL" id="BCMJ01000001">
    <property type="protein sequence ID" value="GAX07368.1"/>
    <property type="molecule type" value="Genomic_DNA"/>
</dbReference>
<comment type="caution">
    <text evidence="2">The sequence shown here is derived from an EMBL/GenBank/DDBJ whole genome shotgun (WGS) entry which is preliminary data.</text>
</comment>
<keyword evidence="1" id="KW-0732">Signal</keyword>
<evidence type="ECO:0000313" key="2">
    <source>
        <dbReference type="EMBL" id="GAX07368.1"/>
    </source>
</evidence>
<sequence precursor="true">MSRKRVMRIVLSLVATLFLSLVALPTQASAKTTLKSFPTSLHRTWYHYDGHGRYDTIHFSSKKMSYAQYYDHKWYRSTSTLHYRNANTDSDKIKRHNSWVVGHTFHIGKANWTNVMGWNQSAGDGSSYKIETKTYHHKKVRVLSEGGGAEFWIDNHFYTSKGTAHKLGNHHFSGEHYYPKY</sequence>
<dbReference type="AlphaFoldDB" id="A0A1Z5J0R7"/>
<feature type="signal peptide" evidence="1">
    <location>
        <begin position="1"/>
        <end position="28"/>
    </location>
</feature>
<name>A0A1Z5J0R7_9LACO</name>
<evidence type="ECO:0000313" key="3">
    <source>
        <dbReference type="Proteomes" id="UP000223370"/>
    </source>
</evidence>
<accession>A0A1Z5J0R7</accession>
<reference evidence="2 3" key="1">
    <citation type="submission" date="2015-11" db="EMBL/GenBank/DDBJ databases">
        <title>Draft genome sequences of new species of the genus Lactobacillus isolated from orchardgrass silage.</title>
        <authorList>
            <person name="Tohno M."/>
            <person name="Tanizawa Y."/>
            <person name="Arita M."/>
        </authorList>
    </citation>
    <scope>NUCLEOTIDE SEQUENCE [LARGE SCALE GENOMIC DNA]</scope>
    <source>
        <strain evidence="2 3">IWT5</strain>
    </source>
</reference>
<dbReference type="Proteomes" id="UP000223370">
    <property type="component" value="Unassembled WGS sequence"/>
</dbReference>
<evidence type="ECO:0000256" key="1">
    <source>
        <dbReference type="SAM" id="SignalP"/>
    </source>
</evidence>
<proteinExistence type="predicted"/>
<feature type="chain" id="PRO_5038706722" evidence="1">
    <location>
        <begin position="29"/>
        <end position="181"/>
    </location>
</feature>
<protein>
    <submittedName>
        <fullName evidence="2">Uncharacterized protein</fullName>
    </submittedName>
</protein>
<keyword evidence="3" id="KW-1185">Reference proteome</keyword>
<organism evidence="2 3">
    <name type="scientific">Secundilactobacillus silagincola</name>
    <dbReference type="NCBI Taxonomy" id="1714681"/>
    <lineage>
        <taxon>Bacteria</taxon>
        <taxon>Bacillati</taxon>
        <taxon>Bacillota</taxon>
        <taxon>Bacilli</taxon>
        <taxon>Lactobacillales</taxon>
        <taxon>Lactobacillaceae</taxon>
        <taxon>Secundilactobacillus</taxon>
    </lineage>
</organism>